<protein>
    <submittedName>
        <fullName evidence="1">Uncharacterized protein</fullName>
    </submittedName>
</protein>
<organism evidence="1">
    <name type="scientific">marine sediment metagenome</name>
    <dbReference type="NCBI Taxonomy" id="412755"/>
    <lineage>
        <taxon>unclassified sequences</taxon>
        <taxon>metagenomes</taxon>
        <taxon>ecological metagenomes</taxon>
    </lineage>
</organism>
<gene>
    <name evidence="1" type="ORF">S06H3_15884</name>
</gene>
<reference evidence="1" key="1">
    <citation type="journal article" date="2014" name="Front. Microbiol.">
        <title>High frequency of phylogenetically diverse reductive dehalogenase-homologous genes in deep subseafloor sedimentary metagenomes.</title>
        <authorList>
            <person name="Kawai M."/>
            <person name="Futagami T."/>
            <person name="Toyoda A."/>
            <person name="Takaki Y."/>
            <person name="Nishi S."/>
            <person name="Hori S."/>
            <person name="Arai W."/>
            <person name="Tsubouchi T."/>
            <person name="Morono Y."/>
            <person name="Uchiyama I."/>
            <person name="Ito T."/>
            <person name="Fujiyama A."/>
            <person name="Inagaki F."/>
            <person name="Takami H."/>
        </authorList>
    </citation>
    <scope>NUCLEOTIDE SEQUENCE</scope>
    <source>
        <strain evidence="1">Expedition CK06-06</strain>
    </source>
</reference>
<dbReference type="AlphaFoldDB" id="X1L1X8"/>
<dbReference type="EMBL" id="BARV01007833">
    <property type="protein sequence ID" value="GAI13347.1"/>
    <property type="molecule type" value="Genomic_DNA"/>
</dbReference>
<sequence>MVHKPKHKVHSFRGLLGDPGQEEINLERQNLNLAYRVIRFEIITYQPFSANGEHVMQIFKEEQASASGTVDFDDTNLLGCAIWRHNEAEQYPLSTQSIIFDTNLFSRNIWVTHIDINAAVSCNYYIELEEVPVGAATLMQLKLGVARKLNLQQ</sequence>
<evidence type="ECO:0000313" key="1">
    <source>
        <dbReference type="EMBL" id="GAI13347.1"/>
    </source>
</evidence>
<proteinExistence type="predicted"/>
<name>X1L1X8_9ZZZZ</name>
<comment type="caution">
    <text evidence="1">The sequence shown here is derived from an EMBL/GenBank/DDBJ whole genome shotgun (WGS) entry which is preliminary data.</text>
</comment>
<accession>X1L1X8</accession>